<dbReference type="PANTHER" id="PTHR30055:SF234">
    <property type="entry name" value="HTH-TYPE TRANSCRIPTIONAL REGULATOR BETI"/>
    <property type="match status" value="1"/>
</dbReference>
<dbReference type="InterPro" id="IPR009057">
    <property type="entry name" value="Homeodomain-like_sf"/>
</dbReference>
<reference evidence="6 7" key="1">
    <citation type="submission" date="2020-10" db="EMBL/GenBank/DDBJ databases">
        <title>Sequencing the genomes of 1000 actinobacteria strains.</title>
        <authorList>
            <person name="Klenk H.-P."/>
        </authorList>
    </citation>
    <scope>NUCLEOTIDE SEQUENCE [LARGE SCALE GENOMIC DNA]</scope>
    <source>
        <strain evidence="6 7">DSM 46744</strain>
    </source>
</reference>
<evidence type="ECO:0000256" key="4">
    <source>
        <dbReference type="PROSITE-ProRule" id="PRU00335"/>
    </source>
</evidence>
<evidence type="ECO:0000313" key="6">
    <source>
        <dbReference type="EMBL" id="MBE1530324.1"/>
    </source>
</evidence>
<organism evidence="6 7">
    <name type="scientific">Actinomadura algeriensis</name>
    <dbReference type="NCBI Taxonomy" id="1679523"/>
    <lineage>
        <taxon>Bacteria</taxon>
        <taxon>Bacillati</taxon>
        <taxon>Actinomycetota</taxon>
        <taxon>Actinomycetes</taxon>
        <taxon>Streptosporangiales</taxon>
        <taxon>Thermomonosporaceae</taxon>
        <taxon>Actinomadura</taxon>
    </lineage>
</organism>
<comment type="caution">
    <text evidence="6">The sequence shown here is derived from an EMBL/GenBank/DDBJ whole genome shotgun (WGS) entry which is preliminary data.</text>
</comment>
<evidence type="ECO:0000256" key="2">
    <source>
        <dbReference type="ARBA" id="ARBA00023125"/>
    </source>
</evidence>
<dbReference type="Gene3D" id="1.10.357.10">
    <property type="entry name" value="Tetracycline Repressor, domain 2"/>
    <property type="match status" value="1"/>
</dbReference>
<dbReference type="PROSITE" id="PS50977">
    <property type="entry name" value="HTH_TETR_2"/>
    <property type="match status" value="1"/>
</dbReference>
<sequence>MDEHSTGLPTRGERQEQTRAALVEAARDVFSRDGYHGAGLGEIARIAGYTRGAVYSNFDGKADLFLAVMDANLREVSGRVWDPFDPVLPETDTEVAEVIRGMALATLEFIAVAARDERLSEALAGRVRRLLDLYTRIADGARPDGEPLASAEVGALLAALDQGVALLALSGLVAIDQRTMRVGLRRLVDPARAASHEPADAPGGSAALHDLAIRRQIAAARRDRDR</sequence>
<name>A0ABR9JIP6_9ACTN</name>
<dbReference type="InterPro" id="IPR050109">
    <property type="entry name" value="HTH-type_TetR-like_transc_reg"/>
</dbReference>
<dbReference type="PANTHER" id="PTHR30055">
    <property type="entry name" value="HTH-TYPE TRANSCRIPTIONAL REGULATOR RUTR"/>
    <property type="match status" value="1"/>
</dbReference>
<feature type="domain" description="HTH tetR-type" evidence="5">
    <location>
        <begin position="16"/>
        <end position="76"/>
    </location>
</feature>
<dbReference type="EMBL" id="JADBDZ010000001">
    <property type="protein sequence ID" value="MBE1530324.1"/>
    <property type="molecule type" value="Genomic_DNA"/>
</dbReference>
<dbReference type="Pfam" id="PF00440">
    <property type="entry name" value="TetR_N"/>
    <property type="match status" value="1"/>
</dbReference>
<keyword evidence="2 4" id="KW-0238">DNA-binding</keyword>
<dbReference type="InterPro" id="IPR001647">
    <property type="entry name" value="HTH_TetR"/>
</dbReference>
<accession>A0ABR9JIP6</accession>
<keyword evidence="7" id="KW-1185">Reference proteome</keyword>
<evidence type="ECO:0000256" key="1">
    <source>
        <dbReference type="ARBA" id="ARBA00023015"/>
    </source>
</evidence>
<feature type="DNA-binding region" description="H-T-H motif" evidence="4">
    <location>
        <begin position="39"/>
        <end position="58"/>
    </location>
</feature>
<gene>
    <name evidence="6" type="ORF">H4W34_000157</name>
</gene>
<protein>
    <submittedName>
        <fullName evidence="6">AcrR family transcriptional regulator</fullName>
    </submittedName>
</protein>
<dbReference type="PRINTS" id="PR00455">
    <property type="entry name" value="HTHTETR"/>
</dbReference>
<proteinExistence type="predicted"/>
<dbReference type="RefSeq" id="WP_192757348.1">
    <property type="nucleotide sequence ID" value="NZ_JADBDZ010000001.1"/>
</dbReference>
<dbReference type="SUPFAM" id="SSF46689">
    <property type="entry name" value="Homeodomain-like"/>
    <property type="match status" value="1"/>
</dbReference>
<evidence type="ECO:0000313" key="7">
    <source>
        <dbReference type="Proteomes" id="UP000627838"/>
    </source>
</evidence>
<evidence type="ECO:0000256" key="3">
    <source>
        <dbReference type="ARBA" id="ARBA00023163"/>
    </source>
</evidence>
<dbReference type="Proteomes" id="UP000627838">
    <property type="component" value="Unassembled WGS sequence"/>
</dbReference>
<evidence type="ECO:0000259" key="5">
    <source>
        <dbReference type="PROSITE" id="PS50977"/>
    </source>
</evidence>
<keyword evidence="1" id="KW-0805">Transcription regulation</keyword>
<keyword evidence="3" id="KW-0804">Transcription</keyword>